<sequence>MFERTDLSGDRTAPQQLIRNRDLLAMSNDIGPDYRIVAPRPTPEQPALRGRVSHVRMRPGLYLHSTDVLDLRTMAVQVSLARQLNVVLVLNGEIDVSFDARQLRLAAAQARRGRGAEGALIAMPEQTLFSRTFHEGRRERKISISVDLAWLADSGLEPFHATGSLLDAFADGRLAIARWRPSAKAIALAEQIHNPPPYAPPLRNLYLESRAIDILTEALLPATGVAPRAREAAAAEGSVADAGVAGLPRPEP</sequence>
<organism evidence="1 2">
    <name type="scientific">Thioalkalivibrio nitratireducens (strain DSM 14787 / UNIQEM 213 / ALEN2)</name>
    <dbReference type="NCBI Taxonomy" id="1255043"/>
    <lineage>
        <taxon>Bacteria</taxon>
        <taxon>Pseudomonadati</taxon>
        <taxon>Pseudomonadota</taxon>
        <taxon>Gammaproteobacteria</taxon>
        <taxon>Chromatiales</taxon>
        <taxon>Ectothiorhodospiraceae</taxon>
        <taxon>Thioalkalivibrio</taxon>
    </lineage>
</organism>
<evidence type="ECO:0000313" key="1">
    <source>
        <dbReference type="EMBL" id="AGA34303.1"/>
    </source>
</evidence>
<dbReference type="PATRIC" id="fig|1255043.3.peg.2688"/>
<reference evidence="1" key="1">
    <citation type="submission" date="2015-12" db="EMBL/GenBank/DDBJ databases">
        <authorList>
            <person name="Tikhonova T.V."/>
            <person name="Pavlov A.R."/>
            <person name="Beletsky A.V."/>
            <person name="Mardanov A.V."/>
            <person name="Sorokin D.Y."/>
            <person name="Ravin N.V."/>
            <person name="Popov V.O."/>
        </authorList>
    </citation>
    <scope>NUCLEOTIDE SEQUENCE</scope>
    <source>
        <strain evidence="1">DSM 14787</strain>
    </source>
</reference>
<protein>
    <submittedName>
        <fullName evidence="1">Transcriptional regulator, AraC family</fullName>
    </submittedName>
</protein>
<dbReference type="EMBL" id="CP003989">
    <property type="protein sequence ID" value="AGA34303.1"/>
    <property type="molecule type" value="Genomic_DNA"/>
</dbReference>
<keyword evidence="2" id="KW-1185">Reference proteome</keyword>
<gene>
    <name evidence="1" type="ordered locus">TVNIR_2662</name>
</gene>
<dbReference type="OrthoDB" id="6670788at2"/>
<proteinExistence type="predicted"/>
<name>L0DZ28_THIND</name>
<dbReference type="AlphaFoldDB" id="L0DZ28"/>
<dbReference type="Proteomes" id="UP000010809">
    <property type="component" value="Chromosome"/>
</dbReference>
<evidence type="ECO:0000313" key="2">
    <source>
        <dbReference type="Proteomes" id="UP000010809"/>
    </source>
</evidence>
<dbReference type="KEGG" id="tni:TVNIR_2662"/>
<dbReference type="RefSeq" id="WP_015259414.1">
    <property type="nucleotide sequence ID" value="NC_019902.2"/>
</dbReference>
<accession>L0DZ28</accession>
<dbReference type="STRING" id="1255043.TVNIR_2662"/>
<dbReference type="eggNOG" id="COG2207">
    <property type="taxonomic scope" value="Bacteria"/>
</dbReference>
<dbReference type="HOGENOM" id="CLU_1102383_0_0_6"/>